<dbReference type="InterPro" id="IPR043171">
    <property type="entry name" value="Ap4A_phos1/2-like"/>
</dbReference>
<reference evidence="4 5" key="1">
    <citation type="journal article" date="2023" name="Elife">
        <title>Identification of key yeast species and microbe-microbe interactions impacting larval growth of Drosophila in the wild.</title>
        <authorList>
            <person name="Mure A."/>
            <person name="Sugiura Y."/>
            <person name="Maeda R."/>
            <person name="Honda K."/>
            <person name="Sakurai N."/>
            <person name="Takahashi Y."/>
            <person name="Watada M."/>
            <person name="Katoh T."/>
            <person name="Gotoh A."/>
            <person name="Gotoh Y."/>
            <person name="Taniguchi I."/>
            <person name="Nakamura K."/>
            <person name="Hayashi T."/>
            <person name="Katayama T."/>
            <person name="Uemura T."/>
            <person name="Hattori Y."/>
        </authorList>
    </citation>
    <scope>NUCLEOTIDE SEQUENCE [LARGE SCALE GENOMIC DNA]</scope>
    <source>
        <strain evidence="4 5">SB-73</strain>
    </source>
</reference>
<dbReference type="InterPro" id="IPR045759">
    <property type="entry name" value="Ap4A_phos1/2_N"/>
</dbReference>
<dbReference type="PANTHER" id="PTHR38420:SF1">
    <property type="entry name" value="PUTATIVE (AFU_ORTHOLOGUE AFUA_5G14690)-RELATED"/>
    <property type="match status" value="1"/>
</dbReference>
<evidence type="ECO:0000313" key="4">
    <source>
        <dbReference type="EMBL" id="GMM52028.1"/>
    </source>
</evidence>
<dbReference type="GO" id="GO:0003877">
    <property type="term" value="F:ATP:ADP adenylyltransferase activity"/>
    <property type="evidence" value="ECO:0007669"/>
    <property type="project" value="InterPro"/>
</dbReference>
<feature type="domain" description="ATP adenylyltransferase C-terminal" evidence="2">
    <location>
        <begin position="179"/>
        <end position="286"/>
    </location>
</feature>
<proteinExistence type="predicted"/>
<dbReference type="Pfam" id="PF19327">
    <property type="entry name" value="Ap4A_phos_N"/>
    <property type="match status" value="1"/>
</dbReference>
<dbReference type="Gene3D" id="3.30.428.70">
    <property type="match status" value="1"/>
</dbReference>
<dbReference type="EMBL" id="BTGC01000008">
    <property type="protein sequence ID" value="GMM52028.1"/>
    <property type="molecule type" value="Genomic_DNA"/>
</dbReference>
<evidence type="ECO:0000259" key="2">
    <source>
        <dbReference type="Pfam" id="PF09830"/>
    </source>
</evidence>
<dbReference type="InterPro" id="IPR019200">
    <property type="entry name" value="ATP_adenylylTrfase_C"/>
</dbReference>
<organism evidence="4 5">
    <name type="scientific">Starmerella bacillaris</name>
    <name type="common">Yeast</name>
    <name type="synonym">Candida zemplinina</name>
    <dbReference type="NCBI Taxonomy" id="1247836"/>
    <lineage>
        <taxon>Eukaryota</taxon>
        <taxon>Fungi</taxon>
        <taxon>Dikarya</taxon>
        <taxon>Ascomycota</taxon>
        <taxon>Saccharomycotina</taxon>
        <taxon>Dipodascomycetes</taxon>
        <taxon>Dipodascales</taxon>
        <taxon>Trichomonascaceae</taxon>
        <taxon>Starmerella</taxon>
    </lineage>
</organism>
<dbReference type="Proteomes" id="UP001362899">
    <property type="component" value="Unassembled WGS sequence"/>
</dbReference>
<accession>A0AAV5RLG1</accession>
<dbReference type="Pfam" id="PF09830">
    <property type="entry name" value="ATP_transf"/>
    <property type="match status" value="1"/>
</dbReference>
<dbReference type="AlphaFoldDB" id="A0AAV5RLG1"/>
<dbReference type="InterPro" id="IPR036265">
    <property type="entry name" value="HIT-like_sf"/>
</dbReference>
<keyword evidence="5" id="KW-1185">Reference proteome</keyword>
<dbReference type="GO" id="GO:0009117">
    <property type="term" value="P:nucleotide metabolic process"/>
    <property type="evidence" value="ECO:0007669"/>
    <property type="project" value="InterPro"/>
</dbReference>
<dbReference type="GO" id="GO:0005524">
    <property type="term" value="F:ATP binding"/>
    <property type="evidence" value="ECO:0007669"/>
    <property type="project" value="InterPro"/>
</dbReference>
<evidence type="ECO:0000313" key="5">
    <source>
        <dbReference type="Proteomes" id="UP001362899"/>
    </source>
</evidence>
<dbReference type="PANTHER" id="PTHR38420">
    <property type="entry name" value="AP-4-A PHOSPHORYLASE II"/>
    <property type="match status" value="1"/>
</dbReference>
<comment type="caution">
    <text evidence="4">The sequence shown here is derived from an EMBL/GenBank/DDBJ whole genome shotgun (WGS) entry which is preliminary data.</text>
</comment>
<protein>
    <submittedName>
        <fullName evidence="4">Bifunctional AP-4-A phosphorylase/ADP sulfurylase</fullName>
    </submittedName>
</protein>
<dbReference type="PIRSF" id="PIRSF000846">
    <property type="entry name" value="ATP_adenylyltr"/>
    <property type="match status" value="1"/>
</dbReference>
<dbReference type="SUPFAM" id="SSF54197">
    <property type="entry name" value="HIT-like"/>
    <property type="match status" value="1"/>
</dbReference>
<feature type="active site" description="Nucleophile" evidence="1">
    <location>
        <position position="149"/>
    </location>
</feature>
<sequence length="303" mass="34322">MSMYKKVDQKFDAALTSAEIQFEPVNPEVHSLENGVDVVYTLAPQLEKKPSSKTEADTTTKQSPWLPPDESLLVETLDDYSVVLNKYPVVKNHCLLVSKEHIPQALPLGEEDWATAIELLRTLNKESKTRHVGFFNSGVESGASVDHKHIQFVTIPEDFKPFPDTVKDTNDDEVYADNRVPFAHFIRNVPRNADADDLIFRYSQILGELLTRSFKTEFNKKTNDVHYNLVFTEEWILGVPRTKAKTDDGISINALGTIGMFLAKNESDLAIIKEKNLDLVKDVGYPFEKIEKHAPDFSGYTLY</sequence>
<feature type="domain" description="Ap4A phosphorylase 1/2 N-terminal" evidence="3">
    <location>
        <begin position="3"/>
        <end position="156"/>
    </location>
</feature>
<dbReference type="InterPro" id="IPR009163">
    <property type="entry name" value="Ap4A_phos1/2"/>
</dbReference>
<evidence type="ECO:0000259" key="3">
    <source>
        <dbReference type="Pfam" id="PF19327"/>
    </source>
</evidence>
<gene>
    <name evidence="4" type="ORF">DASB73_029910</name>
</gene>
<name>A0AAV5RLG1_STABA</name>
<evidence type="ECO:0000256" key="1">
    <source>
        <dbReference type="PIRSR" id="PIRSR000846-1"/>
    </source>
</evidence>